<reference evidence="9" key="1">
    <citation type="journal article" date="2014" name="Int. J. Syst. Evol. Microbiol.">
        <title>Complete genome sequence of Corynebacterium casei LMG S-19264T (=DSM 44701T), isolated from a smear-ripened cheese.</title>
        <authorList>
            <consortium name="US DOE Joint Genome Institute (JGI-PGF)"/>
            <person name="Walter F."/>
            <person name="Albersmeier A."/>
            <person name="Kalinowski J."/>
            <person name="Ruckert C."/>
        </authorList>
    </citation>
    <scope>NUCLEOTIDE SEQUENCE</scope>
    <source>
        <strain evidence="9">KCTC 12988</strain>
    </source>
</reference>
<comment type="caution">
    <text evidence="9">The sequence shown here is derived from an EMBL/GenBank/DDBJ whole genome shotgun (WGS) entry which is preliminary data.</text>
</comment>
<name>A0A918TKH6_9BACT</name>
<dbReference type="InterPro" id="IPR035398">
    <property type="entry name" value="Bac_rhamnosid_C"/>
</dbReference>
<dbReference type="GO" id="GO:0030596">
    <property type="term" value="F:alpha-L-rhamnosidase activity"/>
    <property type="evidence" value="ECO:0007669"/>
    <property type="project" value="UniProtKB-EC"/>
</dbReference>
<dbReference type="SUPFAM" id="SSF48208">
    <property type="entry name" value="Six-hairpin glycosidases"/>
    <property type="match status" value="1"/>
</dbReference>
<dbReference type="PANTHER" id="PTHR33307:SF6">
    <property type="entry name" value="ALPHA-RHAMNOSIDASE (EUROFUNG)-RELATED"/>
    <property type="match status" value="1"/>
</dbReference>
<dbReference type="PANTHER" id="PTHR33307">
    <property type="entry name" value="ALPHA-RHAMNOSIDASE (EUROFUNG)"/>
    <property type="match status" value="1"/>
</dbReference>
<evidence type="ECO:0000313" key="9">
    <source>
        <dbReference type="EMBL" id="GHC53262.1"/>
    </source>
</evidence>
<dbReference type="InterPro" id="IPR013737">
    <property type="entry name" value="Bac_rhamnosid_N"/>
</dbReference>
<feature type="domain" description="Alpha-L-rhamnosidase C-terminal" evidence="8">
    <location>
        <begin position="825"/>
        <end position="889"/>
    </location>
</feature>
<dbReference type="Gene3D" id="2.60.120.260">
    <property type="entry name" value="Galactose-binding domain-like"/>
    <property type="match status" value="2"/>
</dbReference>
<dbReference type="Gene3D" id="2.60.40.10">
    <property type="entry name" value="Immunoglobulins"/>
    <property type="match status" value="1"/>
</dbReference>
<dbReference type="Pfam" id="PF05592">
    <property type="entry name" value="Bac_rhamnosid"/>
    <property type="match status" value="1"/>
</dbReference>
<dbReference type="SUPFAM" id="SSF49265">
    <property type="entry name" value="Fibronectin type III"/>
    <property type="match status" value="1"/>
</dbReference>
<dbReference type="EMBL" id="BMXI01000007">
    <property type="protein sequence ID" value="GHC53262.1"/>
    <property type="molecule type" value="Genomic_DNA"/>
</dbReference>
<dbReference type="InterPro" id="IPR036116">
    <property type="entry name" value="FN3_sf"/>
</dbReference>
<dbReference type="GO" id="GO:0005975">
    <property type="term" value="P:carbohydrate metabolic process"/>
    <property type="evidence" value="ECO:0007669"/>
    <property type="project" value="InterPro"/>
</dbReference>
<sequence>MNFIRLPFYSLLLMLAPHSWAQTLAPSNLQVEYQESPIALGTTKPRLSWQLEATKPAGKDLHQTAYEIQVASNKEQLDEPNLWSTGKVTSTSTHQITYAGVPLSPRSSAVWRVRCWDQDGSPSEWSSPATFTIGLLNGSDWSAKWIASPENPIHETEENVQNFKGTPKGKLHLTPAKHFRKDFEANNPVRALLYATSLGVNTIELNGKRIGDWNLAPGWTSYHNRLHYLTYDVTERIQEGGNTLGATIADGWYAGYVAYGLFVNVAGLDPSRPGRSYYGKYPALRLQLELQYSDGSTKVIGTDPSWKTAFAPHTEADTLMGETYDARLEQDGWSSPGFDDSAWKNAILDEGHKGKLEPHPGVPLRAIEEIKPVSVTEHKPGVFIFNLGQNISGLAKLKVKGKAGDRVTLRFAEILHNDGRMSTENLRCARAIDTYILKGDPEGEIYLPDFTFHGFQYVEVTGYPGTPTLDDITGVVIHSDTPLISEFESSDPILNQIHSNIVWTQRANYFEIPTDCPQRDERMGWTGDAQVYIKAATYNADIASFTTKWLRDLNDDQWDFGPYPNFAPSPFIRKGMNFAAAWGDAGIICPWHFWQVYGDTTVLEEHWEQMEKFMTFRKERDPQNVGTKVGDSGFGDWLALYQPKTPVEFIDLAYHAHTSQLMSEMAMALGKTERAKYYRDRHRALSASFAKLHVQPDGSLTEANQSKYAMALYFGLIPDGLKQNAANNLAKLIRDNGNKMQTGFLGTRPLLPVLSSHGHHDLAGILMQQTEYPSWGYEVENGATTIWERWNSFIKDEGVHEPGMNSFSHYAFGAVSEWMFAELGGISQLAPGYDLIRIAPRPAGTLTHCKVSTQVRHGKVATAWNLTDGTFKASITIPPNTKAVVSLPIADFSPQTLGSGTYSFSGSYLQD</sequence>
<dbReference type="Gene3D" id="2.60.420.10">
    <property type="entry name" value="Maltose phosphorylase, domain 3"/>
    <property type="match status" value="1"/>
</dbReference>
<reference evidence="9" key="2">
    <citation type="submission" date="2020-09" db="EMBL/GenBank/DDBJ databases">
        <authorList>
            <person name="Sun Q."/>
            <person name="Kim S."/>
        </authorList>
    </citation>
    <scope>NUCLEOTIDE SEQUENCE</scope>
    <source>
        <strain evidence="9">KCTC 12988</strain>
    </source>
</reference>
<dbReference type="InterPro" id="IPR008928">
    <property type="entry name" value="6-hairpin_glycosidase_sf"/>
</dbReference>
<dbReference type="InterPro" id="IPR012341">
    <property type="entry name" value="6hp_glycosidase-like_sf"/>
</dbReference>
<dbReference type="PIRSF" id="PIRSF010631">
    <property type="entry name" value="A-rhamnsds"/>
    <property type="match status" value="1"/>
</dbReference>
<protein>
    <recommendedName>
        <fullName evidence="2">alpha-L-rhamnosidase</fullName>
        <ecNumber evidence="2">3.2.1.40</ecNumber>
    </recommendedName>
</protein>
<dbReference type="InterPro" id="IPR013783">
    <property type="entry name" value="Ig-like_fold"/>
</dbReference>
<dbReference type="Pfam" id="PF17389">
    <property type="entry name" value="Bac_rhamnosid6H"/>
    <property type="match status" value="1"/>
</dbReference>
<evidence type="ECO:0000259" key="7">
    <source>
        <dbReference type="Pfam" id="PF17389"/>
    </source>
</evidence>
<accession>A0A918TKH6</accession>
<evidence type="ECO:0000256" key="4">
    <source>
        <dbReference type="SAM" id="SignalP"/>
    </source>
</evidence>
<evidence type="ECO:0000259" key="5">
    <source>
        <dbReference type="Pfam" id="PF05592"/>
    </source>
</evidence>
<evidence type="ECO:0000259" key="6">
    <source>
        <dbReference type="Pfam" id="PF08531"/>
    </source>
</evidence>
<dbReference type="Proteomes" id="UP000644507">
    <property type="component" value="Unassembled WGS sequence"/>
</dbReference>
<evidence type="ECO:0000259" key="8">
    <source>
        <dbReference type="Pfam" id="PF17390"/>
    </source>
</evidence>
<comment type="catalytic activity">
    <reaction evidence="1">
        <text>Hydrolysis of terminal non-reducing alpha-L-rhamnose residues in alpha-L-rhamnosides.</text>
        <dbReference type="EC" id="3.2.1.40"/>
    </reaction>
</comment>
<evidence type="ECO:0000313" key="10">
    <source>
        <dbReference type="Proteomes" id="UP000644507"/>
    </source>
</evidence>
<dbReference type="InterPro" id="IPR008902">
    <property type="entry name" value="Rhamnosid_concanavalin"/>
</dbReference>
<dbReference type="EC" id="3.2.1.40" evidence="2"/>
<dbReference type="InterPro" id="IPR016007">
    <property type="entry name" value="Alpha_rhamnosid"/>
</dbReference>
<gene>
    <name evidence="9" type="ORF">GCM10007100_19670</name>
</gene>
<keyword evidence="4" id="KW-0732">Signal</keyword>
<feature type="domain" description="Alpha-L-rhamnosidase six-hairpin glycosidase" evidence="7">
    <location>
        <begin position="484"/>
        <end position="822"/>
    </location>
</feature>
<evidence type="ECO:0000256" key="2">
    <source>
        <dbReference type="ARBA" id="ARBA00012652"/>
    </source>
</evidence>
<dbReference type="AlphaFoldDB" id="A0A918TKH6"/>
<dbReference type="Pfam" id="PF17390">
    <property type="entry name" value="Bac_rhamnosid_C"/>
    <property type="match status" value="1"/>
</dbReference>
<dbReference type="InterPro" id="IPR035396">
    <property type="entry name" value="Bac_rhamnosid6H"/>
</dbReference>
<dbReference type="RefSeq" id="WP_189569769.1">
    <property type="nucleotide sequence ID" value="NZ_BMXI01000007.1"/>
</dbReference>
<feature type="domain" description="Bacterial alpha-L-rhamnosidase N-terminal" evidence="6">
    <location>
        <begin position="188"/>
        <end position="366"/>
    </location>
</feature>
<organism evidence="9 10">
    <name type="scientific">Roseibacillus persicicus</name>
    <dbReference type="NCBI Taxonomy" id="454148"/>
    <lineage>
        <taxon>Bacteria</taxon>
        <taxon>Pseudomonadati</taxon>
        <taxon>Verrucomicrobiota</taxon>
        <taxon>Verrucomicrobiia</taxon>
        <taxon>Verrucomicrobiales</taxon>
        <taxon>Verrucomicrobiaceae</taxon>
        <taxon>Roseibacillus</taxon>
    </lineage>
</organism>
<proteinExistence type="predicted"/>
<dbReference type="Gene3D" id="1.50.10.10">
    <property type="match status" value="1"/>
</dbReference>
<feature type="chain" id="PRO_5036722934" description="alpha-L-rhamnosidase" evidence="4">
    <location>
        <begin position="22"/>
        <end position="911"/>
    </location>
</feature>
<evidence type="ECO:0000256" key="1">
    <source>
        <dbReference type="ARBA" id="ARBA00001445"/>
    </source>
</evidence>
<keyword evidence="3" id="KW-0378">Hydrolase</keyword>
<dbReference type="Pfam" id="PF08531">
    <property type="entry name" value="Bac_rhamnosid_N"/>
    <property type="match status" value="1"/>
</dbReference>
<feature type="domain" description="Alpha-L-rhamnosidase concanavalin-like" evidence="5">
    <location>
        <begin position="378"/>
        <end position="478"/>
    </location>
</feature>
<keyword evidence="10" id="KW-1185">Reference proteome</keyword>
<feature type="signal peptide" evidence="4">
    <location>
        <begin position="1"/>
        <end position="21"/>
    </location>
</feature>
<evidence type="ECO:0000256" key="3">
    <source>
        <dbReference type="ARBA" id="ARBA00022801"/>
    </source>
</evidence>
<dbReference type="Pfam" id="PF25788">
    <property type="entry name" value="Ig_Rha78A_N"/>
    <property type="match status" value="1"/>
</dbReference>